<feature type="compositionally biased region" description="Polar residues" evidence="1">
    <location>
        <begin position="9"/>
        <end position="27"/>
    </location>
</feature>
<protein>
    <submittedName>
        <fullName evidence="2">Uncharacterized protein</fullName>
    </submittedName>
</protein>
<dbReference type="Proteomes" id="UP000255365">
    <property type="component" value="Unassembled WGS sequence"/>
</dbReference>
<dbReference type="RefSeq" id="WP_147282642.1">
    <property type="nucleotide sequence ID" value="NZ_QRAV01000022.1"/>
</dbReference>
<dbReference type="AlphaFoldDB" id="A0A370S247"/>
<reference evidence="2 3" key="1">
    <citation type="submission" date="2018-07" db="EMBL/GenBank/DDBJ databases">
        <title>Genome sequencing of rice bacterial endophytes.</title>
        <authorList>
            <person name="Venturi V."/>
        </authorList>
    </citation>
    <scope>NUCLEOTIDE SEQUENCE [LARGE SCALE GENOMIC DNA]</scope>
    <source>
        <strain evidence="2 3">E2333</strain>
    </source>
</reference>
<feature type="region of interest" description="Disordered" evidence="1">
    <location>
        <begin position="1"/>
        <end position="66"/>
    </location>
</feature>
<organism evidence="2 3">
    <name type="scientific">Pseudomonas jessenii</name>
    <dbReference type="NCBI Taxonomy" id="77298"/>
    <lineage>
        <taxon>Bacteria</taxon>
        <taxon>Pseudomonadati</taxon>
        <taxon>Pseudomonadota</taxon>
        <taxon>Gammaproteobacteria</taxon>
        <taxon>Pseudomonadales</taxon>
        <taxon>Pseudomonadaceae</taxon>
        <taxon>Pseudomonas</taxon>
    </lineage>
</organism>
<dbReference type="EMBL" id="QRAV01000022">
    <property type="protein sequence ID" value="RDL13817.1"/>
    <property type="molecule type" value="Genomic_DNA"/>
</dbReference>
<proteinExistence type="predicted"/>
<comment type="caution">
    <text evidence="2">The sequence shown here is derived from an EMBL/GenBank/DDBJ whole genome shotgun (WGS) entry which is preliminary data.</text>
</comment>
<feature type="region of interest" description="Disordered" evidence="1">
    <location>
        <begin position="275"/>
        <end position="313"/>
    </location>
</feature>
<accession>A0A370S247</accession>
<evidence type="ECO:0000256" key="1">
    <source>
        <dbReference type="SAM" id="MobiDB-lite"/>
    </source>
</evidence>
<sequence length="650" mass="71660">MAKPPRKIPSSSTSPDGSTLPTRSTAAQGPDAIAAVSGPGSSRQTRPPGTDEHAVEATASETPRESAVVVNPLPGATPERVAAAMAMITLRPEQVATLRTIDNEPGLFTSEDARTYAHLGEGTYFLAERNAAGEYQVPLLATPHLPGPTLRRIDGQALWRIEAPDWMRAPPSDSSPSAGAPARPATPLFLSRQMAETLTHPDDSNLGLRFDRKKRTYVDMQDPQPADSNLSNTVQVRRNSDGIYQQCHAGERTPSGPLVEQIPGTRLWREIPRATTAEQAHSRPDVDQRAARPDSPEPGPSKRPRLEAEERLTPDTDLFADRLLLDASGALNLSTGYWRNWGKPQKPADASIEIAGLHYPIVPQPLQANPRLVYLQNPRFAPSRFDAFERMLVEEPALQPIWAVKRESGWAVMENRMPFATPLTQQVANSFNYMAPDSASAIAREVFGRAAYQRAIDGNGLARLNQTFRHWSDRAKTFSPRRDLSDPLMMLPTLPTTFGATAPHWRIQLPTRTADEFQRLNFDPSRLPEWSAYLAAPDSASLQTLFKTVLQHNGYSLYASSRALNENAVVFHREGLDAVFVLKIPDDPHNLLHRATLPGFEIANPQFRAVVGETAYLRLLTLVSEMKIIYLVGGIELTGMSPALYIVRES</sequence>
<feature type="compositionally biased region" description="Basic and acidic residues" evidence="1">
    <location>
        <begin position="280"/>
        <end position="295"/>
    </location>
</feature>
<name>A0A370S247_PSEJE</name>
<evidence type="ECO:0000313" key="2">
    <source>
        <dbReference type="EMBL" id="RDL13817.1"/>
    </source>
</evidence>
<gene>
    <name evidence="2" type="ORF">DEU51_12251</name>
</gene>
<evidence type="ECO:0000313" key="3">
    <source>
        <dbReference type="Proteomes" id="UP000255365"/>
    </source>
</evidence>
<feature type="compositionally biased region" description="Basic and acidic residues" evidence="1">
    <location>
        <begin position="304"/>
        <end position="313"/>
    </location>
</feature>